<feature type="region of interest" description="Disordered" evidence="1">
    <location>
        <begin position="233"/>
        <end position="261"/>
    </location>
</feature>
<evidence type="ECO:0000256" key="1">
    <source>
        <dbReference type="SAM" id="MobiDB-lite"/>
    </source>
</evidence>
<dbReference type="AlphaFoldDB" id="W7E926"/>
<dbReference type="EMBL" id="KI968958">
    <property type="protein sequence ID" value="EUN20557.1"/>
    <property type="molecule type" value="Genomic_DNA"/>
</dbReference>
<accession>W7E926</accession>
<name>W7E926_BIPV3</name>
<dbReference type="RefSeq" id="XP_014550131.1">
    <property type="nucleotide sequence ID" value="XM_014694645.1"/>
</dbReference>
<gene>
    <name evidence="2" type="ORF">COCVIDRAFT_21331</name>
</gene>
<dbReference type="Proteomes" id="UP000054337">
    <property type="component" value="Unassembled WGS sequence"/>
</dbReference>
<proteinExistence type="predicted"/>
<organism evidence="2 3">
    <name type="scientific">Bipolaris victoriae (strain FI3)</name>
    <name type="common">Victoria blight of oats agent</name>
    <name type="synonym">Cochliobolus victoriae</name>
    <dbReference type="NCBI Taxonomy" id="930091"/>
    <lineage>
        <taxon>Eukaryota</taxon>
        <taxon>Fungi</taxon>
        <taxon>Dikarya</taxon>
        <taxon>Ascomycota</taxon>
        <taxon>Pezizomycotina</taxon>
        <taxon>Dothideomycetes</taxon>
        <taxon>Pleosporomycetidae</taxon>
        <taxon>Pleosporales</taxon>
        <taxon>Pleosporineae</taxon>
        <taxon>Pleosporaceae</taxon>
        <taxon>Bipolaris</taxon>
    </lineage>
</organism>
<reference evidence="2 3" key="1">
    <citation type="journal article" date="2013" name="PLoS Genet.">
        <title>Comparative genome structure, secondary metabolite, and effector coding capacity across Cochliobolus pathogens.</title>
        <authorList>
            <person name="Condon B.J."/>
            <person name="Leng Y."/>
            <person name="Wu D."/>
            <person name="Bushley K.E."/>
            <person name="Ohm R.A."/>
            <person name="Otillar R."/>
            <person name="Martin J."/>
            <person name="Schackwitz W."/>
            <person name="Grimwood J."/>
            <person name="MohdZainudin N."/>
            <person name="Xue C."/>
            <person name="Wang R."/>
            <person name="Manning V.A."/>
            <person name="Dhillon B."/>
            <person name="Tu Z.J."/>
            <person name="Steffenson B.J."/>
            <person name="Salamov A."/>
            <person name="Sun H."/>
            <person name="Lowry S."/>
            <person name="LaButti K."/>
            <person name="Han J."/>
            <person name="Copeland A."/>
            <person name="Lindquist E."/>
            <person name="Barry K."/>
            <person name="Schmutz J."/>
            <person name="Baker S.E."/>
            <person name="Ciuffetti L.M."/>
            <person name="Grigoriev I.V."/>
            <person name="Zhong S."/>
            <person name="Turgeon B.G."/>
        </authorList>
    </citation>
    <scope>NUCLEOTIDE SEQUENCE [LARGE SCALE GENOMIC DNA]</scope>
    <source>
        <strain evidence="2 3">FI3</strain>
    </source>
</reference>
<sequence length="295" mass="32678">MFSPSFEFWFARQPSEYSLVPSASMSWTMSVHGFDCNYSGDDFLCSTPLVGNQTEQESLLRFPPARLLSLRDSICSNTFQHSSEEQAFDAFYGSCLTSTTGSYGSHAFLDSVDTQGLEGPFLHQHLPLDDPFRAAPYGSAHNANAYLDGLLPDESMDGISFGDPSGPSKLTDMVFGSLFDGADGLVKFPSSDGNNGERRYAAGRFAKQGVKASKNAKGRYECRACPANSGRIRDYASTSSRRNHERESHEQPRGGKAKLKKVNVKMEHAGQKRKEEKKRKLIQEIAEKLEELRNC</sequence>
<evidence type="ECO:0000313" key="2">
    <source>
        <dbReference type="EMBL" id="EUN20557.1"/>
    </source>
</evidence>
<dbReference type="GeneID" id="26252693"/>
<dbReference type="HOGENOM" id="CLU_943315_0_0_1"/>
<protein>
    <submittedName>
        <fullName evidence="2">Uncharacterized protein</fullName>
    </submittedName>
</protein>
<keyword evidence="3" id="KW-1185">Reference proteome</keyword>
<feature type="compositionally biased region" description="Basic and acidic residues" evidence="1">
    <location>
        <begin position="242"/>
        <end position="253"/>
    </location>
</feature>
<evidence type="ECO:0000313" key="3">
    <source>
        <dbReference type="Proteomes" id="UP000054337"/>
    </source>
</evidence>